<evidence type="ECO:0000313" key="3">
    <source>
        <dbReference type="Proteomes" id="UP000290365"/>
    </source>
</evidence>
<feature type="compositionally biased region" description="Polar residues" evidence="1">
    <location>
        <begin position="16"/>
        <end position="30"/>
    </location>
</feature>
<evidence type="ECO:0000313" key="2">
    <source>
        <dbReference type="EMBL" id="QBD76206.1"/>
    </source>
</evidence>
<name>A0A4P6JNA4_KTERU</name>
<protein>
    <submittedName>
        <fullName evidence="2">Uncharacterized protein</fullName>
    </submittedName>
</protein>
<dbReference type="KEGG" id="kbs:EPA93_09355"/>
<evidence type="ECO:0000256" key="1">
    <source>
        <dbReference type="SAM" id="MobiDB-lite"/>
    </source>
</evidence>
<dbReference type="RefSeq" id="WP_129886801.1">
    <property type="nucleotide sequence ID" value="NZ_CP035758.1"/>
</dbReference>
<gene>
    <name evidence="2" type="ORF">EPA93_09355</name>
</gene>
<organism evidence="2 3">
    <name type="scientific">Ktedonosporobacter rubrisoli</name>
    <dbReference type="NCBI Taxonomy" id="2509675"/>
    <lineage>
        <taxon>Bacteria</taxon>
        <taxon>Bacillati</taxon>
        <taxon>Chloroflexota</taxon>
        <taxon>Ktedonobacteria</taxon>
        <taxon>Ktedonobacterales</taxon>
        <taxon>Ktedonosporobacteraceae</taxon>
        <taxon>Ktedonosporobacter</taxon>
    </lineage>
</organism>
<dbReference type="AlphaFoldDB" id="A0A4P6JNA4"/>
<feature type="region of interest" description="Disordered" evidence="1">
    <location>
        <begin position="1"/>
        <end position="31"/>
    </location>
</feature>
<proteinExistence type="predicted"/>
<dbReference type="Proteomes" id="UP000290365">
    <property type="component" value="Chromosome"/>
</dbReference>
<reference evidence="2 3" key="1">
    <citation type="submission" date="2019-01" db="EMBL/GenBank/DDBJ databases">
        <title>Ktedonosporobacter rubrisoli SCAWS-G2.</title>
        <authorList>
            <person name="Huang Y."/>
            <person name="Yan B."/>
        </authorList>
    </citation>
    <scope>NUCLEOTIDE SEQUENCE [LARGE SCALE GENOMIC DNA]</scope>
    <source>
        <strain evidence="2 3">SCAWS-G2</strain>
    </source>
</reference>
<accession>A0A4P6JNA4</accession>
<feature type="compositionally biased region" description="Basic and acidic residues" evidence="1">
    <location>
        <begin position="1"/>
        <end position="12"/>
    </location>
</feature>
<dbReference type="EMBL" id="CP035758">
    <property type="protein sequence ID" value="QBD76206.1"/>
    <property type="molecule type" value="Genomic_DNA"/>
</dbReference>
<sequence>MSKEHETSRDNAEGQVRQTMPAQQGQQSELASLRAQIELELEAMQQGLNGLASGTARHRFISARMRRVDQLTSHMAGHIGEEQAERTSCQAYMQIFSAHEQEPKHGDH</sequence>
<keyword evidence="3" id="KW-1185">Reference proteome</keyword>